<reference evidence="2" key="1">
    <citation type="submission" date="2023-02" db="EMBL/GenBank/DDBJ databases">
        <title>Genome of toxic invasive species Heracleum sosnowskyi carries increased number of genes despite the absence of recent whole-genome duplications.</title>
        <authorList>
            <person name="Schelkunov M."/>
            <person name="Shtratnikova V."/>
            <person name="Makarenko M."/>
            <person name="Klepikova A."/>
            <person name="Omelchenko D."/>
            <person name="Novikova G."/>
            <person name="Obukhova E."/>
            <person name="Bogdanov V."/>
            <person name="Penin A."/>
            <person name="Logacheva M."/>
        </authorList>
    </citation>
    <scope>NUCLEOTIDE SEQUENCE</scope>
    <source>
        <strain evidence="2">Hsosn_3</strain>
        <tissue evidence="2">Leaf</tissue>
    </source>
</reference>
<keyword evidence="3" id="KW-1185">Reference proteome</keyword>
<dbReference type="PANTHER" id="PTHR33356:SF5">
    <property type="entry name" value="TIP41-LIKE PROTEIN"/>
    <property type="match status" value="1"/>
</dbReference>
<dbReference type="Proteomes" id="UP001237642">
    <property type="component" value="Unassembled WGS sequence"/>
</dbReference>
<evidence type="ECO:0000313" key="3">
    <source>
        <dbReference type="Proteomes" id="UP001237642"/>
    </source>
</evidence>
<comment type="caution">
    <text evidence="2">The sequence shown here is derived from an EMBL/GenBank/DDBJ whole genome shotgun (WGS) entry which is preliminary data.</text>
</comment>
<gene>
    <name evidence="2" type="ORF">POM88_013299</name>
</gene>
<proteinExistence type="predicted"/>
<feature type="compositionally biased region" description="Low complexity" evidence="1">
    <location>
        <begin position="196"/>
        <end position="205"/>
    </location>
</feature>
<dbReference type="EMBL" id="JAUIZM010000003">
    <property type="protein sequence ID" value="KAK1394243.1"/>
    <property type="molecule type" value="Genomic_DNA"/>
</dbReference>
<protein>
    <submittedName>
        <fullName evidence="2">Uncharacterized protein</fullName>
    </submittedName>
</protein>
<evidence type="ECO:0000313" key="2">
    <source>
        <dbReference type="EMBL" id="KAK1394243.1"/>
    </source>
</evidence>
<feature type="region of interest" description="Disordered" evidence="1">
    <location>
        <begin position="184"/>
        <end position="223"/>
    </location>
</feature>
<sequence>MLAANVVCEKNEGNGNGDSILSGFGSSSGSSTDETFEQEEFLDELSRKMAEHMLQEEDEGKVANKHKATRVESNNVFQYQRYGEDKEVKENKYGSTKAGFRGGAAPNGSGLRLLYLGSRNGSGGGTGVFIPHATNTQPDHQPRKKPGRCARVLIPERVLHSLKQHHEKRNADQTRPIAVFQAHQTQMRLQHQDTPNKAVVNNNKNENNDDDNDELQLPREWTY</sequence>
<name>A0AAD8J0A8_9APIA</name>
<feature type="compositionally biased region" description="Polar residues" evidence="1">
    <location>
        <begin position="184"/>
        <end position="195"/>
    </location>
</feature>
<dbReference type="AlphaFoldDB" id="A0AAD8J0A8"/>
<feature type="region of interest" description="Disordered" evidence="1">
    <location>
        <begin position="15"/>
        <end position="36"/>
    </location>
</feature>
<feature type="compositionally biased region" description="Low complexity" evidence="1">
    <location>
        <begin position="17"/>
        <end position="31"/>
    </location>
</feature>
<dbReference type="PANTHER" id="PTHR33356">
    <property type="entry name" value="TIP41-LIKE PROTEIN"/>
    <property type="match status" value="1"/>
</dbReference>
<organism evidence="2 3">
    <name type="scientific">Heracleum sosnowskyi</name>
    <dbReference type="NCBI Taxonomy" id="360622"/>
    <lineage>
        <taxon>Eukaryota</taxon>
        <taxon>Viridiplantae</taxon>
        <taxon>Streptophyta</taxon>
        <taxon>Embryophyta</taxon>
        <taxon>Tracheophyta</taxon>
        <taxon>Spermatophyta</taxon>
        <taxon>Magnoliopsida</taxon>
        <taxon>eudicotyledons</taxon>
        <taxon>Gunneridae</taxon>
        <taxon>Pentapetalae</taxon>
        <taxon>asterids</taxon>
        <taxon>campanulids</taxon>
        <taxon>Apiales</taxon>
        <taxon>Apiaceae</taxon>
        <taxon>Apioideae</taxon>
        <taxon>apioid superclade</taxon>
        <taxon>Tordylieae</taxon>
        <taxon>Tordyliinae</taxon>
        <taxon>Heracleum</taxon>
    </lineage>
</organism>
<reference evidence="2" key="2">
    <citation type="submission" date="2023-05" db="EMBL/GenBank/DDBJ databases">
        <authorList>
            <person name="Schelkunov M.I."/>
        </authorList>
    </citation>
    <scope>NUCLEOTIDE SEQUENCE</scope>
    <source>
        <strain evidence="2">Hsosn_3</strain>
        <tissue evidence="2">Leaf</tissue>
    </source>
</reference>
<accession>A0AAD8J0A8</accession>
<evidence type="ECO:0000256" key="1">
    <source>
        <dbReference type="SAM" id="MobiDB-lite"/>
    </source>
</evidence>